<dbReference type="EMBL" id="QTBD01000150">
    <property type="protein sequence ID" value="REQ51850.1"/>
    <property type="molecule type" value="Genomic_DNA"/>
</dbReference>
<name>A0AB73YST9_MYCTX</name>
<sequence length="87" mass="9416">MSVSDGAVETRRPEAVWVDRQYRSRSYRRTRLLLAGRSGVPVHTALGFTVAVAVCTPGETPGSWLRPASCTTALRRPTAVATTESGR</sequence>
<dbReference type="RefSeq" id="WP_003907494.1">
    <property type="nucleotide sequence ID" value="NZ_PQFS01000008.1"/>
</dbReference>
<gene>
    <name evidence="1" type="ORF">DSJ38_11605</name>
</gene>
<dbReference type="Proteomes" id="UP000256381">
    <property type="component" value="Unassembled WGS sequence"/>
</dbReference>
<accession>A0AB73YST9</accession>
<protein>
    <submittedName>
        <fullName evidence="1">Uncharacterized protein</fullName>
    </submittedName>
</protein>
<evidence type="ECO:0000313" key="1">
    <source>
        <dbReference type="EMBL" id="REQ51850.1"/>
    </source>
</evidence>
<comment type="caution">
    <text evidence="1">The sequence shown here is derived from an EMBL/GenBank/DDBJ whole genome shotgun (WGS) entry which is preliminary data.</text>
</comment>
<dbReference type="AlphaFoldDB" id="A0AB73YST9"/>
<evidence type="ECO:0000313" key="2">
    <source>
        <dbReference type="Proteomes" id="UP000256381"/>
    </source>
</evidence>
<proteinExistence type="predicted"/>
<organism evidence="1 2">
    <name type="scientific">Mycobacterium tuberculosis</name>
    <dbReference type="NCBI Taxonomy" id="1773"/>
    <lineage>
        <taxon>Bacteria</taxon>
        <taxon>Bacillati</taxon>
        <taxon>Actinomycetota</taxon>
        <taxon>Actinomycetes</taxon>
        <taxon>Mycobacteriales</taxon>
        <taxon>Mycobacteriaceae</taxon>
        <taxon>Mycobacterium</taxon>
        <taxon>Mycobacterium tuberculosis complex</taxon>
    </lineage>
</organism>
<reference evidence="1 2" key="1">
    <citation type="journal article" date="2017" name="N. Engl. J. Med.">
        <title>Transmission of Extensively Drug-Resistant Tuberculosis in South Africa.</title>
        <authorList>
            <person name="Shah N.S."/>
            <person name="Auld S.C."/>
            <person name="Brust J.C."/>
            <person name="Mathema B."/>
            <person name="Ismail N."/>
            <person name="Moodley P."/>
            <person name="Mlisana K."/>
            <person name="Allana S."/>
            <person name="Campbell A."/>
            <person name="Mthiyane T."/>
            <person name="Morris N."/>
            <person name="Mpangase P."/>
            <person name="van der Meulen H."/>
            <person name="Omar S.V."/>
            <person name="Brown T.S."/>
            <person name="Narechania A."/>
            <person name="Shaskina E."/>
            <person name="Kapwata T."/>
            <person name="Kreiswirth B."/>
            <person name="Gandhi N.R."/>
        </authorList>
    </citation>
    <scope>NUCLEOTIDE SEQUENCE [LARGE SCALE GENOMIC DNA]</scope>
    <source>
        <strain evidence="1 2">32301_S10</strain>
    </source>
</reference>